<reference evidence="2" key="1">
    <citation type="journal article" date="2022" name="bioRxiv">
        <title>Sequencing and chromosome-scale assembly of the giantPleurodeles waltlgenome.</title>
        <authorList>
            <person name="Brown T."/>
            <person name="Elewa A."/>
            <person name="Iarovenko S."/>
            <person name="Subramanian E."/>
            <person name="Araus A.J."/>
            <person name="Petzold A."/>
            <person name="Susuki M."/>
            <person name="Suzuki K.-i.T."/>
            <person name="Hayashi T."/>
            <person name="Toyoda A."/>
            <person name="Oliveira C."/>
            <person name="Osipova E."/>
            <person name="Leigh N.D."/>
            <person name="Simon A."/>
            <person name="Yun M.H."/>
        </authorList>
    </citation>
    <scope>NUCLEOTIDE SEQUENCE</scope>
    <source>
        <strain evidence="2">20211129_DDA</strain>
        <tissue evidence="2">Liver</tissue>
    </source>
</reference>
<dbReference type="Proteomes" id="UP001066276">
    <property type="component" value="Chromosome 11"/>
</dbReference>
<evidence type="ECO:0000256" key="1">
    <source>
        <dbReference type="SAM" id="MobiDB-lite"/>
    </source>
</evidence>
<accession>A0AAV7LK45</accession>
<dbReference type="EMBL" id="JANPWB010000015">
    <property type="protein sequence ID" value="KAJ1090884.1"/>
    <property type="molecule type" value="Genomic_DNA"/>
</dbReference>
<proteinExistence type="predicted"/>
<gene>
    <name evidence="2" type="ORF">NDU88_004012</name>
</gene>
<organism evidence="2 3">
    <name type="scientific">Pleurodeles waltl</name>
    <name type="common">Iberian ribbed newt</name>
    <dbReference type="NCBI Taxonomy" id="8319"/>
    <lineage>
        <taxon>Eukaryota</taxon>
        <taxon>Metazoa</taxon>
        <taxon>Chordata</taxon>
        <taxon>Craniata</taxon>
        <taxon>Vertebrata</taxon>
        <taxon>Euteleostomi</taxon>
        <taxon>Amphibia</taxon>
        <taxon>Batrachia</taxon>
        <taxon>Caudata</taxon>
        <taxon>Salamandroidea</taxon>
        <taxon>Salamandridae</taxon>
        <taxon>Pleurodelinae</taxon>
        <taxon>Pleurodeles</taxon>
    </lineage>
</organism>
<comment type="caution">
    <text evidence="2">The sequence shown here is derived from an EMBL/GenBank/DDBJ whole genome shotgun (WGS) entry which is preliminary data.</text>
</comment>
<keyword evidence="3" id="KW-1185">Reference proteome</keyword>
<name>A0AAV7LK45_PLEWA</name>
<dbReference type="AlphaFoldDB" id="A0AAV7LK45"/>
<sequence length="88" mass="9261">MRCAGREPHSSYKEGSDWAVSGRHVTLPSDPRGPAAESIHLRARRRGVSEGAGGGSVLPHPGSSHASRLRHADLPWGLTTLSPAAGYI</sequence>
<protein>
    <submittedName>
        <fullName evidence="2">Uncharacterized protein</fullName>
    </submittedName>
</protein>
<evidence type="ECO:0000313" key="2">
    <source>
        <dbReference type="EMBL" id="KAJ1090884.1"/>
    </source>
</evidence>
<feature type="region of interest" description="Disordered" evidence="1">
    <location>
        <begin position="22"/>
        <end position="71"/>
    </location>
</feature>
<evidence type="ECO:0000313" key="3">
    <source>
        <dbReference type="Proteomes" id="UP001066276"/>
    </source>
</evidence>